<accession>A0A0C3HJ41</accession>
<dbReference type="InParanoid" id="A0A0C3HJ41"/>
<dbReference type="HOGENOM" id="CLU_1928220_0_0_1"/>
<keyword evidence="2" id="KW-1185">Reference proteome</keyword>
<evidence type="ECO:0000313" key="1">
    <source>
        <dbReference type="EMBL" id="KIN03080.1"/>
    </source>
</evidence>
<evidence type="ECO:0000313" key="2">
    <source>
        <dbReference type="Proteomes" id="UP000054321"/>
    </source>
</evidence>
<organism evidence="1 2">
    <name type="scientific">Oidiodendron maius (strain Zn)</name>
    <dbReference type="NCBI Taxonomy" id="913774"/>
    <lineage>
        <taxon>Eukaryota</taxon>
        <taxon>Fungi</taxon>
        <taxon>Dikarya</taxon>
        <taxon>Ascomycota</taxon>
        <taxon>Pezizomycotina</taxon>
        <taxon>Leotiomycetes</taxon>
        <taxon>Leotiomycetes incertae sedis</taxon>
        <taxon>Myxotrichaceae</taxon>
        <taxon>Oidiodendron</taxon>
    </lineage>
</organism>
<dbReference type="EMBL" id="KN832874">
    <property type="protein sequence ID" value="KIN03080.1"/>
    <property type="molecule type" value="Genomic_DNA"/>
</dbReference>
<dbReference type="AlphaFoldDB" id="A0A0C3HJ41"/>
<dbReference type="Proteomes" id="UP000054321">
    <property type="component" value="Unassembled WGS sequence"/>
</dbReference>
<sequence>MANGRVRVSREWQKIIERHNSARIKLTTSRLVDFGSIIHRNRALVRYVWLCLELQEYDCTECAPKRQEPISDTDNIMITTAFQDLFSTLSAWEPNGNLLLDISVHSPSDSEHWFKYLTFEPNIPTEECEQG</sequence>
<gene>
    <name evidence="1" type="ORF">OIDMADRAFT_52887</name>
</gene>
<dbReference type="OrthoDB" id="4802432at2759"/>
<proteinExistence type="predicted"/>
<reference evidence="1 2" key="1">
    <citation type="submission" date="2014-04" db="EMBL/GenBank/DDBJ databases">
        <authorList>
            <consortium name="DOE Joint Genome Institute"/>
            <person name="Kuo A."/>
            <person name="Martino E."/>
            <person name="Perotto S."/>
            <person name="Kohler A."/>
            <person name="Nagy L.G."/>
            <person name="Floudas D."/>
            <person name="Copeland A."/>
            <person name="Barry K.W."/>
            <person name="Cichocki N."/>
            <person name="Veneault-Fourrey C."/>
            <person name="LaButti K."/>
            <person name="Lindquist E.A."/>
            <person name="Lipzen A."/>
            <person name="Lundell T."/>
            <person name="Morin E."/>
            <person name="Murat C."/>
            <person name="Sun H."/>
            <person name="Tunlid A."/>
            <person name="Henrissat B."/>
            <person name="Grigoriev I.V."/>
            <person name="Hibbett D.S."/>
            <person name="Martin F."/>
            <person name="Nordberg H.P."/>
            <person name="Cantor M.N."/>
            <person name="Hua S.X."/>
        </authorList>
    </citation>
    <scope>NUCLEOTIDE SEQUENCE [LARGE SCALE GENOMIC DNA]</scope>
    <source>
        <strain evidence="1 2">Zn</strain>
    </source>
</reference>
<name>A0A0C3HJ41_OIDMZ</name>
<protein>
    <submittedName>
        <fullName evidence="1">Uncharacterized protein</fullName>
    </submittedName>
</protein>
<reference evidence="2" key="2">
    <citation type="submission" date="2015-01" db="EMBL/GenBank/DDBJ databases">
        <title>Evolutionary Origins and Diversification of the Mycorrhizal Mutualists.</title>
        <authorList>
            <consortium name="DOE Joint Genome Institute"/>
            <consortium name="Mycorrhizal Genomics Consortium"/>
            <person name="Kohler A."/>
            <person name="Kuo A."/>
            <person name="Nagy L.G."/>
            <person name="Floudas D."/>
            <person name="Copeland A."/>
            <person name="Barry K.W."/>
            <person name="Cichocki N."/>
            <person name="Veneault-Fourrey C."/>
            <person name="LaButti K."/>
            <person name="Lindquist E.A."/>
            <person name="Lipzen A."/>
            <person name="Lundell T."/>
            <person name="Morin E."/>
            <person name="Murat C."/>
            <person name="Riley R."/>
            <person name="Ohm R."/>
            <person name="Sun H."/>
            <person name="Tunlid A."/>
            <person name="Henrissat B."/>
            <person name="Grigoriev I.V."/>
            <person name="Hibbett D.S."/>
            <person name="Martin F."/>
        </authorList>
    </citation>
    <scope>NUCLEOTIDE SEQUENCE [LARGE SCALE GENOMIC DNA]</scope>
    <source>
        <strain evidence="2">Zn</strain>
    </source>
</reference>